<protein>
    <submittedName>
        <fullName evidence="1">Mycobacterium terramassiliense ORFan</fullName>
    </submittedName>
</protein>
<accession>A0A2U3N6A6</accession>
<evidence type="ECO:0000313" key="2">
    <source>
        <dbReference type="Proteomes" id="UP000241595"/>
    </source>
</evidence>
<evidence type="ECO:0000313" key="1">
    <source>
        <dbReference type="EMBL" id="SPM26934.1"/>
    </source>
</evidence>
<dbReference type="AlphaFoldDB" id="A0A2U3N6A6"/>
<dbReference type="STRING" id="1841859.GCA_900157385_00403"/>
<proteinExistence type="predicted"/>
<dbReference type="Proteomes" id="UP000241595">
    <property type="component" value="Unassembled WGS sequence"/>
</dbReference>
<name>A0A2U3N6A6_9MYCO</name>
<organism evidence="1 2">
    <name type="scientific">Mycobacterium terramassiliense</name>
    <dbReference type="NCBI Taxonomy" id="1841859"/>
    <lineage>
        <taxon>Bacteria</taxon>
        <taxon>Bacillati</taxon>
        <taxon>Actinomycetota</taxon>
        <taxon>Actinomycetes</taxon>
        <taxon>Mycobacteriales</taxon>
        <taxon>Mycobacteriaceae</taxon>
        <taxon>Mycobacterium</taxon>
    </lineage>
</organism>
<reference evidence="1 2" key="1">
    <citation type="submission" date="2017-01" db="EMBL/GenBank/DDBJ databases">
        <authorList>
            <consortium name="Urmite Genomes"/>
        </authorList>
    </citation>
    <scope>NUCLEOTIDE SEQUENCE [LARGE SCALE GENOMIC DNA]</scope>
    <source>
        <strain evidence="1 2">AB308</strain>
    </source>
</reference>
<gene>
    <name evidence="1" type="ORF">MTAB308_409</name>
</gene>
<sequence>MTINCPFGVAEARGPTARATASNIGCSGGATDSGRA</sequence>
<dbReference type="EMBL" id="FTRV01000008">
    <property type="protein sequence ID" value="SPM26934.1"/>
    <property type="molecule type" value="Genomic_DNA"/>
</dbReference>
<keyword evidence="2" id="KW-1185">Reference proteome</keyword>